<feature type="compositionally biased region" description="Basic and acidic residues" evidence="1">
    <location>
        <begin position="164"/>
        <end position="175"/>
    </location>
</feature>
<dbReference type="EMBL" id="CCRH01000001">
    <property type="protein sequence ID" value="CDZ31680.1"/>
    <property type="molecule type" value="Genomic_DNA"/>
</dbReference>
<sequence>MVKLLLTGLWVCIVTLGAVYFSVQMSAAPAPVDEEARRKELLQLVRGESITIPMIADGAITGYFLSRVSFMMDKEKIKNTKLPITELTTDQLFTLLIGNQMVDLSKPGAFNLEKFRTSIKDNFNKKLGEGLVAEVLVEQLDYLSKEDIRNNASRGNKNPNPGKKIVEGVKIEDPKASPTAGH</sequence>
<evidence type="ECO:0000256" key="1">
    <source>
        <dbReference type="SAM" id="MobiDB-lite"/>
    </source>
</evidence>
<reference evidence="2 3" key="1">
    <citation type="submission" date="2014-08" db="EMBL/GenBank/DDBJ databases">
        <authorList>
            <person name="Chen Y.-H."/>
        </authorList>
    </citation>
    <scope>NUCLEOTIDE SEQUENCE [LARGE SCALE GENOMIC DNA]</scope>
</reference>
<dbReference type="AlphaFoldDB" id="A0A0T7F9G8"/>
<dbReference type="OrthoDB" id="7847400at2"/>
<feature type="region of interest" description="Disordered" evidence="1">
    <location>
        <begin position="150"/>
        <end position="182"/>
    </location>
</feature>
<evidence type="ECO:0000313" key="2">
    <source>
        <dbReference type="EMBL" id="CDZ31680.1"/>
    </source>
</evidence>
<dbReference type="RefSeq" id="WP_046664740.1">
    <property type="nucleotide sequence ID" value="NZ_CCRH01000001.1"/>
</dbReference>
<dbReference type="Proteomes" id="UP000046176">
    <property type="component" value="Unassembled WGS sequence"/>
</dbReference>
<name>A0A0T7F9G8_NEOGA</name>
<evidence type="ECO:0000313" key="3">
    <source>
        <dbReference type="Proteomes" id="UP000046176"/>
    </source>
</evidence>
<organism evidence="2 3">
    <name type="scientific">Neorhizobium galegae bv. officinalis</name>
    <dbReference type="NCBI Taxonomy" id="323656"/>
    <lineage>
        <taxon>Bacteria</taxon>
        <taxon>Pseudomonadati</taxon>
        <taxon>Pseudomonadota</taxon>
        <taxon>Alphaproteobacteria</taxon>
        <taxon>Hyphomicrobiales</taxon>
        <taxon>Rhizobiaceae</taxon>
        <taxon>Rhizobium/Agrobacterium group</taxon>
        <taxon>Neorhizobium</taxon>
    </lineage>
</organism>
<gene>
    <name evidence="2" type="ORF">NGAL_HAMBI1145_04440</name>
</gene>
<accession>A0A0T7F9G8</accession>
<evidence type="ECO:0008006" key="4">
    <source>
        <dbReference type="Google" id="ProtNLM"/>
    </source>
</evidence>
<feature type="compositionally biased region" description="Polar residues" evidence="1">
    <location>
        <begin position="150"/>
        <end position="159"/>
    </location>
</feature>
<protein>
    <recommendedName>
        <fullName evidence="4">Flagellar basal body-associated FliL family protein</fullName>
    </recommendedName>
</protein>
<proteinExistence type="predicted"/>